<accession>A0A2T8F7L7</accession>
<dbReference type="RefSeq" id="WP_116573473.1">
    <property type="nucleotide sequence ID" value="NZ_QDGZ01000007.1"/>
</dbReference>
<sequence>MSRTLQASPGLAGAWAVTFVALSLLGLLGRTPHPWQPVSGAPLGELSQAQLSWVVGMLGLVTLAALAVGLASQVSRRVHVAGWLLVVTGVAVAVVVSDVRALAVLGYLPMILLALGGVGPAAGHLEWSLFTEDVVPLAHAAGGVAIAATGALTLARAGALAGRGGLDWSGWVRWTRPAVVVAAVVPLAYAATRIAWAAGVPLGISQETLDMLDSARFAGLGLALFACVGAWLTTGLVSRWGEVFWSWLPVLGGRPVPVSLAVVPGLFVAGAVMSAGLSFWAMVVVGGLSTVPGAVEDWAAWGPALLWPLWGVALAVATLGYLGRRLTRAVSEPAVRAGT</sequence>
<dbReference type="Proteomes" id="UP000246018">
    <property type="component" value="Unassembled WGS sequence"/>
</dbReference>
<evidence type="ECO:0000313" key="2">
    <source>
        <dbReference type="EMBL" id="PVG81708.1"/>
    </source>
</evidence>
<feature type="transmembrane region" description="Helical" evidence="1">
    <location>
        <begin position="50"/>
        <end position="71"/>
    </location>
</feature>
<comment type="caution">
    <text evidence="2">The sequence shown here is derived from an EMBL/GenBank/DDBJ whole genome shotgun (WGS) entry which is preliminary data.</text>
</comment>
<feature type="transmembrane region" description="Helical" evidence="1">
    <location>
        <begin position="178"/>
        <end position="197"/>
    </location>
</feature>
<proteinExistence type="predicted"/>
<feature type="transmembrane region" description="Helical" evidence="1">
    <location>
        <begin position="258"/>
        <end position="285"/>
    </location>
</feature>
<feature type="transmembrane region" description="Helical" evidence="1">
    <location>
        <begin position="305"/>
        <end position="323"/>
    </location>
</feature>
<keyword evidence="1" id="KW-0472">Membrane</keyword>
<keyword evidence="1" id="KW-0812">Transmembrane</keyword>
<reference evidence="2 3" key="1">
    <citation type="submission" date="2018-04" db="EMBL/GenBank/DDBJ databases">
        <title>Genome of Nocardioides gansuensis WSJ-1.</title>
        <authorList>
            <person name="Wu S."/>
            <person name="Wang G."/>
        </authorList>
    </citation>
    <scope>NUCLEOTIDE SEQUENCE [LARGE SCALE GENOMIC DNA]</scope>
    <source>
        <strain evidence="2 3">WSJ-1</strain>
    </source>
</reference>
<name>A0A2T8F7L7_9ACTN</name>
<dbReference type="OrthoDB" id="2717873at2"/>
<dbReference type="AlphaFoldDB" id="A0A2T8F7L7"/>
<feature type="transmembrane region" description="Helical" evidence="1">
    <location>
        <begin position="217"/>
        <end position="237"/>
    </location>
</feature>
<dbReference type="EMBL" id="QDGZ01000007">
    <property type="protein sequence ID" value="PVG81708.1"/>
    <property type="molecule type" value="Genomic_DNA"/>
</dbReference>
<keyword evidence="3" id="KW-1185">Reference proteome</keyword>
<gene>
    <name evidence="2" type="ORF">DDE18_17145</name>
</gene>
<protein>
    <submittedName>
        <fullName evidence="2">Uncharacterized protein</fullName>
    </submittedName>
</protein>
<evidence type="ECO:0000256" key="1">
    <source>
        <dbReference type="SAM" id="Phobius"/>
    </source>
</evidence>
<organism evidence="2 3">
    <name type="scientific">Nocardioides gansuensis</name>
    <dbReference type="NCBI Taxonomy" id="2138300"/>
    <lineage>
        <taxon>Bacteria</taxon>
        <taxon>Bacillati</taxon>
        <taxon>Actinomycetota</taxon>
        <taxon>Actinomycetes</taxon>
        <taxon>Propionibacteriales</taxon>
        <taxon>Nocardioidaceae</taxon>
        <taxon>Nocardioides</taxon>
    </lineage>
</organism>
<feature type="transmembrane region" description="Helical" evidence="1">
    <location>
        <begin position="83"/>
        <end position="116"/>
    </location>
</feature>
<evidence type="ECO:0000313" key="3">
    <source>
        <dbReference type="Proteomes" id="UP000246018"/>
    </source>
</evidence>
<keyword evidence="1" id="KW-1133">Transmembrane helix</keyword>